<keyword evidence="3" id="KW-1185">Reference proteome</keyword>
<dbReference type="HOGENOM" id="CLU_3084869_0_0_10"/>
<evidence type="ECO:0000313" key="1">
    <source>
        <dbReference type="EMBL" id="ADB40684.1"/>
    </source>
</evidence>
<gene>
    <name evidence="1" type="ordered locus">Slin_4706</name>
    <name evidence="2" type="ordered locus">Slin_4707</name>
</gene>
<accession>D2QPM5</accession>
<dbReference type="EMBL" id="CP001769">
    <property type="protein sequence ID" value="ADB40684.1"/>
    <property type="molecule type" value="Genomic_DNA"/>
</dbReference>
<dbReference type="KEGG" id="sli:Slin_4707"/>
<dbReference type="Proteomes" id="UP000002028">
    <property type="component" value="Chromosome"/>
</dbReference>
<dbReference type="InterPro" id="IPR026408">
    <property type="entry name" value="GG_sam_targ_CFB"/>
</dbReference>
<dbReference type="AlphaFoldDB" id="D2QPM5"/>
<dbReference type="NCBIfam" id="TIGR04149">
    <property type="entry name" value="GG_sam_targ_CFB"/>
    <property type="match status" value="1"/>
</dbReference>
<dbReference type="KEGG" id="sli:Slin_4706"/>
<evidence type="ECO:0000313" key="2">
    <source>
        <dbReference type="EMBL" id="ADB40685.1"/>
    </source>
</evidence>
<dbReference type="EMBL" id="CP001769">
    <property type="protein sequence ID" value="ADB40685.1"/>
    <property type="molecule type" value="Genomic_DNA"/>
</dbReference>
<sequence length="52" mass="5414">MSKKSTKSTKLTLNPEKVANLSEQDLSTLVGGGSTCAGLTCSWCTSTMSSRS</sequence>
<dbReference type="InterPro" id="IPR058238">
    <property type="entry name" value="Lant_leader_dom"/>
</dbReference>
<proteinExistence type="predicted"/>
<reference evidence="1 3" key="2">
    <citation type="journal article" date="2010" name="Stand. Genomic Sci.">
        <title>Complete genome sequence of Spirosoma linguale type strain (1).</title>
        <authorList>
            <person name="Lail K."/>
            <person name="Sikorski J."/>
            <person name="Saunders E."/>
            <person name="Lapidus A."/>
            <person name="Glavina Del Rio T."/>
            <person name="Copeland A."/>
            <person name="Tice H."/>
            <person name="Cheng J.-F."/>
            <person name="Lucas S."/>
            <person name="Nolan M."/>
            <person name="Bruce D."/>
            <person name="Goodwin L."/>
            <person name="Pitluck S."/>
            <person name="Ivanova N."/>
            <person name="Mavromatis K."/>
            <person name="Ovchinnikova G."/>
            <person name="Pati A."/>
            <person name="Chen A."/>
            <person name="Palaniappan K."/>
            <person name="Land M."/>
            <person name="Hauser L."/>
            <person name="Chang Y.-J."/>
            <person name="Jeffries C.D."/>
            <person name="Chain P."/>
            <person name="Brettin T."/>
            <person name="Detter J.C."/>
            <person name="Schuetze A."/>
            <person name="Rohde M."/>
            <person name="Tindall B.J."/>
            <person name="Goeker M."/>
            <person name="Bristow J."/>
            <person name="Eisen J.A."/>
            <person name="Markowitz V."/>
            <person name="Hugenholtz P."/>
            <person name="Kyrpides N.C."/>
            <person name="Klenk H.-P."/>
            <person name="Chen F."/>
        </authorList>
    </citation>
    <scope>NUCLEOTIDE SEQUENCE [LARGE SCALE GENOMIC DNA]</scope>
    <source>
        <strain evidence="3">ATCC 33905 / DSM 74 / LMG 10896 / Claus 1</strain>
        <strain evidence="1">DSM 74</strain>
    </source>
</reference>
<reference evidence="3" key="1">
    <citation type="submission" date="2009-09" db="EMBL/GenBank/DDBJ databases">
        <title>The complete chromosome of Spirosoma linguale DSM 74.</title>
        <authorList>
            <consortium name="US DOE Joint Genome Institute (JGI-PGF)"/>
            <person name="Lucas S."/>
            <person name="Copeland A."/>
            <person name="Lapidus A."/>
            <person name="Glavina del Rio T."/>
            <person name="Dalin E."/>
            <person name="Tice H."/>
            <person name="Bruce D."/>
            <person name="Goodwin L."/>
            <person name="Pitluck S."/>
            <person name="Kyrpides N."/>
            <person name="Mavromatis K."/>
            <person name="Mikhailova N."/>
            <person name="Ovchinnikova G."/>
            <person name="Saunders E."/>
            <person name="Brettin T."/>
            <person name="Detter J.C."/>
            <person name="Han C."/>
            <person name="Larimer F."/>
            <person name="Land M."/>
            <person name="Hauser L."/>
            <person name="Markowitz V."/>
            <person name="Cheng J.-F."/>
            <person name="Hugenholtz P."/>
            <person name="Woyke T."/>
            <person name="Wu D."/>
            <person name="Tindal B."/>
            <person name="Schutze A."/>
            <person name="Schneider S."/>
            <person name="Goker M."/>
            <person name="Klenk H.-P."/>
            <person name="Eisen J.A."/>
        </authorList>
    </citation>
    <scope>NUCLEOTIDE SEQUENCE [LARGE SCALE GENOMIC DNA]</scope>
    <source>
        <strain evidence="3">ATCC 33905 / DSM 74 / LMG 10896 / Claus 1</strain>
    </source>
</reference>
<evidence type="ECO:0000313" key="3">
    <source>
        <dbReference type="Proteomes" id="UP000002028"/>
    </source>
</evidence>
<protein>
    <submittedName>
        <fullName evidence="1">Uncharacterized protein</fullName>
    </submittedName>
</protein>
<dbReference type="NCBIfam" id="NF038153">
    <property type="entry name" value="lant_leader_L1a"/>
    <property type="match status" value="1"/>
</dbReference>
<organism evidence="1 3">
    <name type="scientific">Spirosoma linguale (strain ATCC 33905 / DSM 74 / LMG 10896 / Claus 1)</name>
    <dbReference type="NCBI Taxonomy" id="504472"/>
    <lineage>
        <taxon>Bacteria</taxon>
        <taxon>Pseudomonadati</taxon>
        <taxon>Bacteroidota</taxon>
        <taxon>Cytophagia</taxon>
        <taxon>Cytophagales</taxon>
        <taxon>Cytophagaceae</taxon>
        <taxon>Spirosoma</taxon>
    </lineage>
</organism>
<dbReference type="RefSeq" id="WP_012929188.1">
    <property type="nucleotide sequence ID" value="NC_013730.1"/>
</dbReference>
<name>D2QPM5_SPILD</name>
<dbReference type="STRING" id="504472.Slin_4706"/>